<sequence>MAQLQEELARLKGEAPPPPTYTCPYCGVAFSSLAELNDHIASVHPTEPPVAAVPKKVWYKRWTTWALLGGLGTLITGIAIGTKKKK</sequence>
<comment type="caution">
    <text evidence="3">The sequence shown here is derived from an EMBL/GenBank/DDBJ whole genome shotgun (WGS) entry which is preliminary data.</text>
</comment>
<feature type="domain" description="C2H2-type" evidence="2">
    <location>
        <begin position="21"/>
        <end position="49"/>
    </location>
</feature>
<feature type="transmembrane region" description="Helical" evidence="1">
    <location>
        <begin position="62"/>
        <end position="81"/>
    </location>
</feature>
<dbReference type="InterPro" id="IPR036236">
    <property type="entry name" value="Znf_C2H2_sf"/>
</dbReference>
<dbReference type="EMBL" id="BARV01010727">
    <property type="protein sequence ID" value="GAI15608.1"/>
    <property type="molecule type" value="Genomic_DNA"/>
</dbReference>
<accession>X1L978</accession>
<keyword evidence="1" id="KW-1133">Transmembrane helix</keyword>
<protein>
    <recommendedName>
        <fullName evidence="2">C2H2-type domain-containing protein</fullName>
    </recommendedName>
</protein>
<dbReference type="SUPFAM" id="SSF57667">
    <property type="entry name" value="beta-beta-alpha zinc fingers"/>
    <property type="match status" value="1"/>
</dbReference>
<dbReference type="PROSITE" id="PS00028">
    <property type="entry name" value="ZINC_FINGER_C2H2_1"/>
    <property type="match status" value="1"/>
</dbReference>
<keyword evidence="1" id="KW-0812">Transmembrane</keyword>
<evidence type="ECO:0000256" key="1">
    <source>
        <dbReference type="SAM" id="Phobius"/>
    </source>
</evidence>
<name>X1L978_9ZZZZ</name>
<dbReference type="AlphaFoldDB" id="X1L978"/>
<evidence type="ECO:0000259" key="2">
    <source>
        <dbReference type="PROSITE" id="PS50157"/>
    </source>
</evidence>
<evidence type="ECO:0000313" key="3">
    <source>
        <dbReference type="EMBL" id="GAI15608.1"/>
    </source>
</evidence>
<reference evidence="3" key="1">
    <citation type="journal article" date="2014" name="Front. Microbiol.">
        <title>High frequency of phylogenetically diverse reductive dehalogenase-homologous genes in deep subseafloor sedimentary metagenomes.</title>
        <authorList>
            <person name="Kawai M."/>
            <person name="Futagami T."/>
            <person name="Toyoda A."/>
            <person name="Takaki Y."/>
            <person name="Nishi S."/>
            <person name="Hori S."/>
            <person name="Arai W."/>
            <person name="Tsubouchi T."/>
            <person name="Morono Y."/>
            <person name="Uchiyama I."/>
            <person name="Ito T."/>
            <person name="Fujiyama A."/>
            <person name="Inagaki F."/>
            <person name="Takami H."/>
        </authorList>
    </citation>
    <scope>NUCLEOTIDE SEQUENCE</scope>
    <source>
        <strain evidence="3">Expedition CK06-06</strain>
    </source>
</reference>
<gene>
    <name evidence="3" type="ORF">S06H3_20657</name>
</gene>
<keyword evidence="1" id="KW-0472">Membrane</keyword>
<dbReference type="Gene3D" id="3.30.160.60">
    <property type="entry name" value="Classic Zinc Finger"/>
    <property type="match status" value="1"/>
</dbReference>
<organism evidence="3">
    <name type="scientific">marine sediment metagenome</name>
    <dbReference type="NCBI Taxonomy" id="412755"/>
    <lineage>
        <taxon>unclassified sequences</taxon>
        <taxon>metagenomes</taxon>
        <taxon>ecological metagenomes</taxon>
    </lineage>
</organism>
<dbReference type="InterPro" id="IPR013087">
    <property type="entry name" value="Znf_C2H2_type"/>
</dbReference>
<proteinExistence type="predicted"/>
<dbReference type="PROSITE" id="PS50157">
    <property type="entry name" value="ZINC_FINGER_C2H2_2"/>
    <property type="match status" value="1"/>
</dbReference>
<dbReference type="SMART" id="SM00355">
    <property type="entry name" value="ZnF_C2H2"/>
    <property type="match status" value="1"/>
</dbReference>
<dbReference type="Pfam" id="PF00096">
    <property type="entry name" value="zf-C2H2"/>
    <property type="match status" value="1"/>
</dbReference>